<dbReference type="InterPro" id="IPR033121">
    <property type="entry name" value="PEPTIDASE_A1"/>
</dbReference>
<gene>
    <name evidence="4" type="ORF">BPAG_LOCUS3639</name>
</gene>
<dbReference type="STRING" id="6280.A0A0N4T638"/>
<evidence type="ECO:0000256" key="1">
    <source>
        <dbReference type="SAM" id="Phobius"/>
    </source>
</evidence>
<evidence type="ECO:0000313" key="6">
    <source>
        <dbReference type="WBParaSite" id="BPAG_0000367101-mRNA-1"/>
    </source>
</evidence>
<feature type="transmembrane region" description="Helical" evidence="1">
    <location>
        <begin position="68"/>
        <end position="86"/>
    </location>
</feature>
<feature type="signal peptide" evidence="2">
    <location>
        <begin position="1"/>
        <end position="17"/>
    </location>
</feature>
<dbReference type="PROSITE" id="PS51767">
    <property type="entry name" value="PEPTIDASE_A1"/>
    <property type="match status" value="1"/>
</dbReference>
<name>A0A0N4T638_BRUPA</name>
<protein>
    <submittedName>
        <fullName evidence="6">Peptidase A1 domain-containing protein</fullName>
    </submittedName>
</protein>
<dbReference type="EMBL" id="UZAD01001186">
    <property type="protein sequence ID" value="VDN84825.1"/>
    <property type="molecule type" value="Genomic_DNA"/>
</dbReference>
<evidence type="ECO:0000256" key="2">
    <source>
        <dbReference type="SAM" id="SignalP"/>
    </source>
</evidence>
<dbReference type="SUPFAM" id="SSF50630">
    <property type="entry name" value="Acid proteases"/>
    <property type="match status" value="1"/>
</dbReference>
<dbReference type="AlphaFoldDB" id="A0A0N4T638"/>
<dbReference type="WBParaSite" id="BPAG_0000367101-mRNA-1">
    <property type="protein sequence ID" value="BPAG_0000367101-mRNA-1"/>
    <property type="gene ID" value="BPAG_0000367101"/>
</dbReference>
<dbReference type="Proteomes" id="UP000278627">
    <property type="component" value="Unassembled WGS sequence"/>
</dbReference>
<dbReference type="InterPro" id="IPR021109">
    <property type="entry name" value="Peptidase_aspartic_dom_sf"/>
</dbReference>
<reference evidence="4 5" key="2">
    <citation type="submission" date="2018-11" db="EMBL/GenBank/DDBJ databases">
        <authorList>
            <consortium name="Pathogen Informatics"/>
        </authorList>
    </citation>
    <scope>NUCLEOTIDE SEQUENCE [LARGE SCALE GENOMIC DNA]</scope>
</reference>
<evidence type="ECO:0000259" key="3">
    <source>
        <dbReference type="PROSITE" id="PS51767"/>
    </source>
</evidence>
<keyword evidence="5" id="KW-1185">Reference proteome</keyword>
<organism evidence="6">
    <name type="scientific">Brugia pahangi</name>
    <name type="common">Filarial nematode worm</name>
    <dbReference type="NCBI Taxonomy" id="6280"/>
    <lineage>
        <taxon>Eukaryota</taxon>
        <taxon>Metazoa</taxon>
        <taxon>Ecdysozoa</taxon>
        <taxon>Nematoda</taxon>
        <taxon>Chromadorea</taxon>
        <taxon>Rhabditida</taxon>
        <taxon>Spirurina</taxon>
        <taxon>Spiruromorpha</taxon>
        <taxon>Filarioidea</taxon>
        <taxon>Onchocercidae</taxon>
        <taxon>Brugia</taxon>
    </lineage>
</organism>
<evidence type="ECO:0000313" key="4">
    <source>
        <dbReference type="EMBL" id="VDN84825.1"/>
    </source>
</evidence>
<keyword evidence="1" id="KW-1133">Transmembrane helix</keyword>
<keyword evidence="1" id="KW-0812">Transmembrane</keyword>
<sequence length="103" mass="12274">MKLTIFLSTLLVIPLFAEHQINLYPVYNKLKQRTGYALNVNIGKPGKEFRVLLDTLTSLLWVPGTDRMYVSVFRFFFLFPFIYLEVNNFFSTYKNKLLLFFFK</sequence>
<keyword evidence="2" id="KW-0732">Signal</keyword>
<reference evidence="6" key="1">
    <citation type="submission" date="2017-02" db="UniProtKB">
        <authorList>
            <consortium name="WormBaseParasite"/>
        </authorList>
    </citation>
    <scope>IDENTIFICATION</scope>
</reference>
<keyword evidence="1" id="KW-0472">Membrane</keyword>
<accession>A0A0N4T638</accession>
<evidence type="ECO:0000313" key="5">
    <source>
        <dbReference type="Proteomes" id="UP000278627"/>
    </source>
</evidence>
<proteinExistence type="predicted"/>
<dbReference type="Pfam" id="PF00026">
    <property type="entry name" value="Asp"/>
    <property type="match status" value="1"/>
</dbReference>
<feature type="domain" description="Peptidase A1" evidence="3">
    <location>
        <begin position="36"/>
        <end position="103"/>
    </location>
</feature>
<feature type="chain" id="PRO_5043121766" evidence="2">
    <location>
        <begin position="18"/>
        <end position="103"/>
    </location>
</feature>
<dbReference type="Gene3D" id="2.40.70.10">
    <property type="entry name" value="Acid Proteases"/>
    <property type="match status" value="1"/>
</dbReference>